<protein>
    <recommendedName>
        <fullName evidence="3">N-acetyltransferase domain-containing protein</fullName>
    </recommendedName>
</protein>
<keyword evidence="1" id="KW-0812">Transmembrane</keyword>
<keyword evidence="1" id="KW-1133">Transmembrane helix</keyword>
<feature type="transmembrane region" description="Helical" evidence="1">
    <location>
        <begin position="26"/>
        <end position="47"/>
    </location>
</feature>
<dbReference type="AlphaFoldDB" id="A0A645I7J5"/>
<gene>
    <name evidence="2" type="ORF">SDC9_194893</name>
</gene>
<dbReference type="SUPFAM" id="SSF55729">
    <property type="entry name" value="Acyl-CoA N-acyltransferases (Nat)"/>
    <property type="match status" value="1"/>
</dbReference>
<dbReference type="InterPro" id="IPR016181">
    <property type="entry name" value="Acyl_CoA_acyltransferase"/>
</dbReference>
<keyword evidence="1" id="KW-0472">Membrane</keyword>
<evidence type="ECO:0000256" key="1">
    <source>
        <dbReference type="SAM" id="Phobius"/>
    </source>
</evidence>
<organism evidence="2">
    <name type="scientific">bioreactor metagenome</name>
    <dbReference type="NCBI Taxonomy" id="1076179"/>
    <lineage>
        <taxon>unclassified sequences</taxon>
        <taxon>metagenomes</taxon>
        <taxon>ecological metagenomes</taxon>
    </lineage>
</organism>
<dbReference type="EMBL" id="VSSQ01108683">
    <property type="protein sequence ID" value="MPN47291.1"/>
    <property type="molecule type" value="Genomic_DNA"/>
</dbReference>
<sequence length="117" mass="13755">MTDIDYGHKSAEIGYFLAPEKQDGGLGLNFVFSSLLFCFDIIGMKLLKGNVMKKNKVACLLNLFLGFKQIKEYEQLINDQKYLFQYCEITKNDFYTELEQKNRIENFIKYYTDSKKT</sequence>
<evidence type="ECO:0000313" key="2">
    <source>
        <dbReference type="EMBL" id="MPN47291.1"/>
    </source>
</evidence>
<dbReference type="Gene3D" id="3.40.630.30">
    <property type="match status" value="1"/>
</dbReference>
<name>A0A645I7J5_9ZZZZ</name>
<accession>A0A645I7J5</accession>
<reference evidence="2" key="1">
    <citation type="submission" date="2019-08" db="EMBL/GenBank/DDBJ databases">
        <authorList>
            <person name="Kucharzyk K."/>
            <person name="Murdoch R.W."/>
            <person name="Higgins S."/>
            <person name="Loffler F."/>
        </authorList>
    </citation>
    <scope>NUCLEOTIDE SEQUENCE</scope>
</reference>
<proteinExistence type="predicted"/>
<comment type="caution">
    <text evidence="2">The sequence shown here is derived from an EMBL/GenBank/DDBJ whole genome shotgun (WGS) entry which is preliminary data.</text>
</comment>
<evidence type="ECO:0008006" key="3">
    <source>
        <dbReference type="Google" id="ProtNLM"/>
    </source>
</evidence>